<feature type="transmembrane region" description="Helical" evidence="2">
    <location>
        <begin position="82"/>
        <end position="103"/>
    </location>
</feature>
<feature type="transmembrane region" description="Helical" evidence="2">
    <location>
        <begin position="724"/>
        <end position="748"/>
    </location>
</feature>
<accession>A0A2V1D4F7</accession>
<keyword evidence="4" id="KW-1185">Reference proteome</keyword>
<evidence type="ECO:0000313" key="3">
    <source>
        <dbReference type="EMBL" id="PVH92373.1"/>
    </source>
</evidence>
<sequence length="766" mass="84308">MKTTTTMMWKSLPQHEPENLGAGDEYARAQEIGSDDIRNGQQPASHAGAQHDVKEISTTSVVPRQPDSAQGLLRRIGKRASLLFIPCLVLTAASIGFLAWLWYGERTDPRWRRLMLGSWSNQAVTISALVFRTSLSVLGAIATSMIASVAFERSRSSLRGTEDVVSLAVARFSSPAPYTFVVETLFHRYFVALPLRALLFALILTTITLQFGSTILLYDLGMGQVTDFPVTTASLMTGYGWVNGWYGNNTTPTENRNFSWVDKFRAHHTPFLSEAEYWPSLSRNYDLFAETSQPPAVPLEDTQIIDDTGPTLRSFLPIKEESIRRNLVHYSGFASVFDARVVCVRPDLVKGSLTQSAINLTLALPSVSHVIPNLITTSQEFQVQLPLLDIIPPVQGWLIAPLSTSVGGMLSSLDAASRQDIKLSYEEYSNEAHRPDRFGGRVKPAGVWRTSNETQACGVDLGTAYLVMHPDPNLKYADAAVKESPDGTKGPWRGLGSDLPNPQLGQIIICFDALPRSAQYHHIQDFEITASGVGNKFEPPTTFRTMDDVALLRQQLMATDNDAGLLDRNILHLDSVHPLNNDTETSKQWKDYCAVASELDSLNSNSPRPISQGNPNIYNRSTYPWLTQMALYAPKPIALCGGFCLTNDSDTARSAVIQSASTLSVLFSSVVEGAKPANSAALPLQAVLTQILRDVYHTWNIRFDYQSNVTTVLSETRLIPLGHLGLWAVIGVTLLHLFLCLMALIAFATLTKTSHLNNAEKILADL</sequence>
<dbReference type="OrthoDB" id="5428040at2759"/>
<reference evidence="3 4" key="1">
    <citation type="journal article" date="2018" name="Sci. Rep.">
        <title>Comparative genomics provides insights into the lifestyle and reveals functional heterogeneity of dark septate endophytic fungi.</title>
        <authorList>
            <person name="Knapp D.G."/>
            <person name="Nemeth J.B."/>
            <person name="Barry K."/>
            <person name="Hainaut M."/>
            <person name="Henrissat B."/>
            <person name="Johnson J."/>
            <person name="Kuo A."/>
            <person name="Lim J.H.P."/>
            <person name="Lipzen A."/>
            <person name="Nolan M."/>
            <person name="Ohm R.A."/>
            <person name="Tamas L."/>
            <person name="Grigoriev I.V."/>
            <person name="Spatafora J.W."/>
            <person name="Nagy L.G."/>
            <person name="Kovacs G.M."/>
        </authorList>
    </citation>
    <scope>NUCLEOTIDE SEQUENCE [LARGE SCALE GENOMIC DNA]</scope>
    <source>
        <strain evidence="3 4">DSE2036</strain>
    </source>
</reference>
<proteinExistence type="predicted"/>
<organism evidence="3 4">
    <name type="scientific">Periconia macrospinosa</name>
    <dbReference type="NCBI Taxonomy" id="97972"/>
    <lineage>
        <taxon>Eukaryota</taxon>
        <taxon>Fungi</taxon>
        <taxon>Dikarya</taxon>
        <taxon>Ascomycota</taxon>
        <taxon>Pezizomycotina</taxon>
        <taxon>Dothideomycetes</taxon>
        <taxon>Pleosporomycetidae</taxon>
        <taxon>Pleosporales</taxon>
        <taxon>Massarineae</taxon>
        <taxon>Periconiaceae</taxon>
        <taxon>Periconia</taxon>
    </lineage>
</organism>
<gene>
    <name evidence="3" type="ORF">DM02DRAFT_619982</name>
</gene>
<keyword evidence="2" id="KW-1133">Transmembrane helix</keyword>
<evidence type="ECO:0000313" key="4">
    <source>
        <dbReference type="Proteomes" id="UP000244855"/>
    </source>
</evidence>
<keyword evidence="2" id="KW-0472">Membrane</keyword>
<evidence type="ECO:0000256" key="1">
    <source>
        <dbReference type="SAM" id="MobiDB-lite"/>
    </source>
</evidence>
<dbReference type="AlphaFoldDB" id="A0A2V1D4F7"/>
<feature type="region of interest" description="Disordered" evidence="1">
    <location>
        <begin position="36"/>
        <end position="61"/>
    </location>
</feature>
<feature type="transmembrane region" description="Helical" evidence="2">
    <location>
        <begin position="197"/>
        <end position="218"/>
    </location>
</feature>
<evidence type="ECO:0000256" key="2">
    <source>
        <dbReference type="SAM" id="Phobius"/>
    </source>
</evidence>
<feature type="region of interest" description="Disordered" evidence="1">
    <location>
        <begin position="1"/>
        <end position="20"/>
    </location>
</feature>
<dbReference type="Proteomes" id="UP000244855">
    <property type="component" value="Unassembled WGS sequence"/>
</dbReference>
<protein>
    <submittedName>
        <fullName evidence="3">Uncharacterized protein</fullName>
    </submittedName>
</protein>
<dbReference type="EMBL" id="KZ805688">
    <property type="protein sequence ID" value="PVH92373.1"/>
    <property type="molecule type" value="Genomic_DNA"/>
</dbReference>
<keyword evidence="2" id="KW-0812">Transmembrane</keyword>
<feature type="transmembrane region" description="Helical" evidence="2">
    <location>
        <begin position="123"/>
        <end position="151"/>
    </location>
</feature>
<name>A0A2V1D4F7_9PLEO</name>